<reference evidence="4" key="1">
    <citation type="submission" date="2022-12" db="EMBL/GenBank/DDBJ databases">
        <title>Genome assemblies of Blomia tropicalis.</title>
        <authorList>
            <person name="Cui Y."/>
        </authorList>
    </citation>
    <scope>NUCLEOTIDE SEQUENCE</scope>
    <source>
        <tissue evidence="4">Adult mites</tissue>
    </source>
</reference>
<dbReference type="PANTHER" id="PTHR11875">
    <property type="entry name" value="TESTIS-SPECIFIC Y-ENCODED PROTEIN"/>
    <property type="match status" value="1"/>
</dbReference>
<dbReference type="AlphaFoldDB" id="A0A9Q0RN26"/>
<dbReference type="Gene3D" id="3.30.1120.90">
    <property type="entry name" value="Nucleosome assembly protein"/>
    <property type="match status" value="1"/>
</dbReference>
<evidence type="ECO:0000313" key="4">
    <source>
        <dbReference type="EMBL" id="KAJ6220311.1"/>
    </source>
</evidence>
<dbReference type="GO" id="GO:0005634">
    <property type="term" value="C:nucleus"/>
    <property type="evidence" value="ECO:0007669"/>
    <property type="project" value="InterPro"/>
</dbReference>
<dbReference type="GO" id="GO:0006334">
    <property type="term" value="P:nucleosome assembly"/>
    <property type="evidence" value="ECO:0007669"/>
    <property type="project" value="InterPro"/>
</dbReference>
<dbReference type="OMA" id="AAECKQN"/>
<proteinExistence type="inferred from homology"/>
<dbReference type="InterPro" id="IPR002164">
    <property type="entry name" value="NAP_family"/>
</dbReference>
<evidence type="ECO:0000256" key="2">
    <source>
        <dbReference type="RuleBase" id="RU003876"/>
    </source>
</evidence>
<dbReference type="OrthoDB" id="27325at2759"/>
<feature type="compositionally biased region" description="Acidic residues" evidence="3">
    <location>
        <begin position="274"/>
        <end position="302"/>
    </location>
</feature>
<evidence type="ECO:0000256" key="3">
    <source>
        <dbReference type="SAM" id="MobiDB-lite"/>
    </source>
</evidence>
<comment type="caution">
    <text evidence="4">The sequence shown here is derived from an EMBL/GenBank/DDBJ whole genome shotgun (WGS) entry which is preliminary data.</text>
</comment>
<dbReference type="Pfam" id="PF00956">
    <property type="entry name" value="NAP"/>
    <property type="match status" value="1"/>
</dbReference>
<evidence type="ECO:0008006" key="6">
    <source>
        <dbReference type="Google" id="ProtNLM"/>
    </source>
</evidence>
<feature type="compositionally biased region" description="Basic and acidic residues" evidence="3">
    <location>
        <begin position="318"/>
        <end position="336"/>
    </location>
</feature>
<organism evidence="4 5">
    <name type="scientific">Blomia tropicalis</name>
    <name type="common">Mite</name>
    <dbReference type="NCBI Taxonomy" id="40697"/>
    <lineage>
        <taxon>Eukaryota</taxon>
        <taxon>Metazoa</taxon>
        <taxon>Ecdysozoa</taxon>
        <taxon>Arthropoda</taxon>
        <taxon>Chelicerata</taxon>
        <taxon>Arachnida</taxon>
        <taxon>Acari</taxon>
        <taxon>Acariformes</taxon>
        <taxon>Sarcoptiformes</taxon>
        <taxon>Astigmata</taxon>
        <taxon>Glycyphagoidea</taxon>
        <taxon>Echimyopodidae</taxon>
        <taxon>Blomia</taxon>
    </lineage>
</organism>
<name>A0A9Q0RN26_BLOTA</name>
<sequence>MEIVEDKPDMVDFERLNSKLVHALKQLQLERIRTEIGLHQKIHDLQAEFDAKLLEFDRKRAKIISGEYVPTEKECVYEYADSEFPPPPEITKNGIVSFWPMIFHNLDMISEMIQEHDEPIINHLVDLRCEILKEPRGFKIEFEFNDNEYFEDKILTKEYYYSDKVDPFEPLQHEGLMISRAVGCKINWKPGKDVTTKKITKKMKHKSDNQVKTVEKTEKNDSFFNFFDVPTESIETVEEDARDLLMADFDIGETLRHSVIPRAVIYFTGEGIEDDEYDDDVDEEDFDDYDEDEELDEDEEEVAESKGSIKKGKSANSRGKDGGKKKKDVPPECKQQ</sequence>
<comment type="similarity">
    <text evidence="1 2">Belongs to the nucleosome assembly protein (NAP) family.</text>
</comment>
<dbReference type="SUPFAM" id="SSF143113">
    <property type="entry name" value="NAP-like"/>
    <property type="match status" value="1"/>
</dbReference>
<dbReference type="Proteomes" id="UP001142055">
    <property type="component" value="Chromosome 2"/>
</dbReference>
<gene>
    <name evidence="4" type="ORF">RDWZM_006123</name>
</gene>
<feature type="region of interest" description="Disordered" evidence="3">
    <location>
        <begin position="274"/>
        <end position="336"/>
    </location>
</feature>
<accession>A0A9Q0RN26</accession>
<evidence type="ECO:0000313" key="5">
    <source>
        <dbReference type="Proteomes" id="UP001142055"/>
    </source>
</evidence>
<protein>
    <recommendedName>
        <fullName evidence="6">Nucleosome assembly protein 1</fullName>
    </recommendedName>
</protein>
<evidence type="ECO:0000256" key="1">
    <source>
        <dbReference type="ARBA" id="ARBA00009947"/>
    </source>
</evidence>
<dbReference type="InterPro" id="IPR037231">
    <property type="entry name" value="NAP-like_sf"/>
</dbReference>
<keyword evidence="5" id="KW-1185">Reference proteome</keyword>
<dbReference type="EMBL" id="JAPWDV010000002">
    <property type="protein sequence ID" value="KAJ6220311.1"/>
    <property type="molecule type" value="Genomic_DNA"/>
</dbReference>